<dbReference type="OrthoDB" id="7029289at2"/>
<accession>A0A1H2GE95</accession>
<name>A0A1H2GE95_9GAMM</name>
<dbReference type="EMBL" id="LT629787">
    <property type="protein sequence ID" value="SDU17792.1"/>
    <property type="molecule type" value="Genomic_DNA"/>
</dbReference>
<dbReference type="RefSeq" id="WP_092386899.1">
    <property type="nucleotide sequence ID" value="NZ_LT629787.1"/>
</dbReference>
<evidence type="ECO:0000313" key="2">
    <source>
        <dbReference type="EMBL" id="SDU17792.1"/>
    </source>
</evidence>
<dbReference type="STRING" id="1434072.SAMN05216210_2234"/>
<evidence type="ECO:0000256" key="1">
    <source>
        <dbReference type="SAM" id="MobiDB-lite"/>
    </source>
</evidence>
<dbReference type="Proteomes" id="UP000243924">
    <property type="component" value="Chromosome I"/>
</dbReference>
<keyword evidence="3" id="KW-1185">Reference proteome</keyword>
<feature type="compositionally biased region" description="Basic residues" evidence="1">
    <location>
        <begin position="48"/>
        <end position="64"/>
    </location>
</feature>
<proteinExistence type="predicted"/>
<dbReference type="AlphaFoldDB" id="A0A1H2GE95"/>
<feature type="region of interest" description="Disordered" evidence="1">
    <location>
        <begin position="37"/>
        <end position="64"/>
    </location>
</feature>
<protein>
    <submittedName>
        <fullName evidence="2">Uncharacterized protein</fullName>
    </submittedName>
</protein>
<feature type="region of interest" description="Disordered" evidence="1">
    <location>
        <begin position="1"/>
        <end position="22"/>
    </location>
</feature>
<sequence>MSTDKAPDNLVDLQQARQERRHDLNEARLQRVRQAFEQALPLPGRKSSAAKKKGKKSRSPRKKK</sequence>
<gene>
    <name evidence="2" type="ORF">SAMN05216210_2234</name>
</gene>
<evidence type="ECO:0000313" key="3">
    <source>
        <dbReference type="Proteomes" id="UP000243924"/>
    </source>
</evidence>
<reference evidence="3" key="1">
    <citation type="submission" date="2016-10" db="EMBL/GenBank/DDBJ databases">
        <authorList>
            <person name="Varghese N."/>
            <person name="Submissions S."/>
        </authorList>
    </citation>
    <scope>NUCLEOTIDE SEQUENCE [LARGE SCALE GENOMIC DNA]</scope>
    <source>
        <strain evidence="3">CECT 8338</strain>
    </source>
</reference>
<organism evidence="2 3">
    <name type="scientific">Halopseudomonas salegens</name>
    <dbReference type="NCBI Taxonomy" id="1434072"/>
    <lineage>
        <taxon>Bacteria</taxon>
        <taxon>Pseudomonadati</taxon>
        <taxon>Pseudomonadota</taxon>
        <taxon>Gammaproteobacteria</taxon>
        <taxon>Pseudomonadales</taxon>
        <taxon>Pseudomonadaceae</taxon>
        <taxon>Halopseudomonas</taxon>
    </lineage>
</organism>